<proteinExistence type="inferred from homology"/>
<dbReference type="EMBL" id="FTNT01000001">
    <property type="protein sequence ID" value="SIR65904.1"/>
    <property type="molecule type" value="Genomic_DNA"/>
</dbReference>
<keyword evidence="4" id="KW-0378">Hydrolase</keyword>
<dbReference type="STRING" id="1344003.SAMN05445060_0298"/>
<feature type="region of interest" description="Disordered" evidence="2">
    <location>
        <begin position="217"/>
        <end position="236"/>
    </location>
</feature>
<evidence type="ECO:0000313" key="4">
    <source>
        <dbReference type="EMBL" id="SIR65904.1"/>
    </source>
</evidence>
<gene>
    <name evidence="4" type="ORF">SAMN05445060_0298</name>
</gene>
<dbReference type="SMART" id="SM00507">
    <property type="entry name" value="HNHc"/>
    <property type="match status" value="1"/>
</dbReference>
<dbReference type="GO" id="GO:0004519">
    <property type="term" value="F:endonuclease activity"/>
    <property type="evidence" value="ECO:0007669"/>
    <property type="project" value="UniProtKB-KW"/>
</dbReference>
<keyword evidence="4" id="KW-0255">Endonuclease</keyword>
<dbReference type="GO" id="GO:0008270">
    <property type="term" value="F:zinc ion binding"/>
    <property type="evidence" value="ECO:0007669"/>
    <property type="project" value="InterPro"/>
</dbReference>
<dbReference type="InterPro" id="IPR003870">
    <property type="entry name" value="DUF222"/>
</dbReference>
<dbReference type="InterPro" id="IPR002711">
    <property type="entry name" value="HNH"/>
</dbReference>
<comment type="similarity">
    <text evidence="1">Belongs to the Rv1128c/1148c/1588c/1702c/1945/3466 family.</text>
</comment>
<dbReference type="RefSeq" id="WP_076475850.1">
    <property type="nucleotide sequence ID" value="NZ_FTNT01000001.1"/>
</dbReference>
<dbReference type="Pfam" id="PF02720">
    <property type="entry name" value="DUF222"/>
    <property type="match status" value="1"/>
</dbReference>
<evidence type="ECO:0000259" key="3">
    <source>
        <dbReference type="SMART" id="SM00507"/>
    </source>
</evidence>
<sequence>MHSGILTELGDQLVDELGSGSPVIADADTDIVDAIRGAVRLRAVTDHVLAVLAAQAEHVGVAKRSGMTVRELLVANGMAPVAADRCLRVGRALSELPSLYRYSSNGFLSGEHVDAVVRGVAHVSTRTKQPVGSEAITEVQTTLVGQAISGASPAELMRLARAVAIAAAPDDDTITSAAEDATLNEMGWRQGDDGRLQGSFDLDVLTGERLICAVDTASRPRPLPDGTPDPRPAGRRRADAFGQLLDCAVRATADDAAVRAPRTEVVVTVPIAERNTVRLGWLGSISDRAALLAGCDAGITQVDLDQHGVPTAVSATKRLFTGALRKAIIVRDQCCVKCGAPASWTDCHHIIHHADGGPTILDNGCLLCRSCHTAVHHQGWEVFLGHDRHPWLIPPATLDPRRQPLPAYNRRTMRLDPQEAGAAA</sequence>
<evidence type="ECO:0000256" key="1">
    <source>
        <dbReference type="ARBA" id="ARBA00023450"/>
    </source>
</evidence>
<organism evidence="4 5">
    <name type="scientific">Williamsia sterculiae</name>
    <dbReference type="NCBI Taxonomy" id="1344003"/>
    <lineage>
        <taxon>Bacteria</taxon>
        <taxon>Bacillati</taxon>
        <taxon>Actinomycetota</taxon>
        <taxon>Actinomycetes</taxon>
        <taxon>Mycobacteriales</taxon>
        <taxon>Nocardiaceae</taxon>
        <taxon>Williamsia</taxon>
    </lineage>
</organism>
<dbReference type="AlphaFoldDB" id="A0A1N7CR29"/>
<reference evidence="4 5" key="1">
    <citation type="submission" date="2017-01" db="EMBL/GenBank/DDBJ databases">
        <authorList>
            <person name="Mah S.A."/>
            <person name="Swanson W.J."/>
            <person name="Moy G.W."/>
            <person name="Vacquier V.D."/>
        </authorList>
    </citation>
    <scope>NUCLEOTIDE SEQUENCE [LARGE SCALE GENOMIC DNA]</scope>
    <source>
        <strain evidence="4 5">CPCC 203464</strain>
    </source>
</reference>
<dbReference type="Proteomes" id="UP000186218">
    <property type="component" value="Unassembled WGS sequence"/>
</dbReference>
<feature type="compositionally biased region" description="Pro residues" evidence="2">
    <location>
        <begin position="221"/>
        <end position="231"/>
    </location>
</feature>
<dbReference type="InterPro" id="IPR003615">
    <property type="entry name" value="HNH_nuc"/>
</dbReference>
<keyword evidence="4" id="KW-0540">Nuclease</keyword>
<dbReference type="CDD" id="cd00085">
    <property type="entry name" value="HNHc"/>
    <property type="match status" value="1"/>
</dbReference>
<keyword evidence="5" id="KW-1185">Reference proteome</keyword>
<dbReference type="GO" id="GO:0003676">
    <property type="term" value="F:nucleic acid binding"/>
    <property type="evidence" value="ECO:0007669"/>
    <property type="project" value="InterPro"/>
</dbReference>
<feature type="domain" description="HNH nuclease" evidence="3">
    <location>
        <begin position="323"/>
        <end position="373"/>
    </location>
</feature>
<dbReference type="OrthoDB" id="3513062at2"/>
<dbReference type="Pfam" id="PF01844">
    <property type="entry name" value="HNH"/>
    <property type="match status" value="1"/>
</dbReference>
<protein>
    <submittedName>
        <fullName evidence="4">HNH endonuclease</fullName>
    </submittedName>
</protein>
<evidence type="ECO:0000313" key="5">
    <source>
        <dbReference type="Proteomes" id="UP000186218"/>
    </source>
</evidence>
<dbReference type="Gene3D" id="1.10.30.50">
    <property type="match status" value="1"/>
</dbReference>
<name>A0A1N7CR29_9NOCA</name>
<accession>A0A1N7CR29</accession>
<evidence type="ECO:0000256" key="2">
    <source>
        <dbReference type="SAM" id="MobiDB-lite"/>
    </source>
</evidence>